<feature type="compositionally biased region" description="Basic and acidic residues" evidence="1">
    <location>
        <begin position="109"/>
        <end position="118"/>
    </location>
</feature>
<protein>
    <submittedName>
        <fullName evidence="2">Uncharacterized protein</fullName>
    </submittedName>
</protein>
<feature type="region of interest" description="Disordered" evidence="1">
    <location>
        <begin position="23"/>
        <end position="86"/>
    </location>
</feature>
<feature type="region of interest" description="Disordered" evidence="1">
    <location>
        <begin position="102"/>
        <end position="141"/>
    </location>
</feature>
<evidence type="ECO:0000256" key="1">
    <source>
        <dbReference type="SAM" id="MobiDB-lite"/>
    </source>
</evidence>
<evidence type="ECO:0000313" key="2">
    <source>
        <dbReference type="EMBL" id="MDH6283910.1"/>
    </source>
</evidence>
<proteinExistence type="predicted"/>
<dbReference type="Proteomes" id="UP001160334">
    <property type="component" value="Unassembled WGS sequence"/>
</dbReference>
<feature type="compositionally biased region" description="Basic and acidic residues" evidence="1">
    <location>
        <begin position="74"/>
        <end position="85"/>
    </location>
</feature>
<reference evidence="2 3" key="1">
    <citation type="submission" date="2023-04" db="EMBL/GenBank/DDBJ databases">
        <title>Forest soil microbial communities from Buena Vista Peninsula, Colon Province, Panama.</title>
        <authorList>
            <person name="Bouskill N."/>
        </authorList>
    </citation>
    <scope>NUCLEOTIDE SEQUENCE [LARGE SCALE GENOMIC DNA]</scope>
    <source>
        <strain evidence="2 3">CFH S0262</strain>
    </source>
</reference>
<gene>
    <name evidence="2" type="ORF">M2280_005161</name>
</gene>
<name>A0ABT6MJ29_9NOCA</name>
<organism evidence="2 3">
    <name type="scientific">Prescottella agglutinans</name>
    <dbReference type="NCBI Taxonomy" id="1644129"/>
    <lineage>
        <taxon>Bacteria</taxon>
        <taxon>Bacillati</taxon>
        <taxon>Actinomycetota</taxon>
        <taxon>Actinomycetes</taxon>
        <taxon>Mycobacteriales</taxon>
        <taxon>Nocardiaceae</taxon>
        <taxon>Prescottella</taxon>
    </lineage>
</organism>
<feature type="compositionally biased region" description="Basic and acidic residues" evidence="1">
    <location>
        <begin position="53"/>
        <end position="67"/>
    </location>
</feature>
<comment type="caution">
    <text evidence="2">The sequence shown here is derived from an EMBL/GenBank/DDBJ whole genome shotgun (WGS) entry which is preliminary data.</text>
</comment>
<sequence>MAVRVDVGATPSICIPVSAWRWPQSAEGPPRASSHLARPPSTACPPRAHRAVRGHDCRGRRAGVDRLRGRRRPDRADNHHYDRGHHNQHGVHGICFVVRADNRSGGGADPHRQPRRGGDTSPCAARDAAGQGPRPEAGYSRDAFGQAWTDNVTVDGGHNGCDTRNDILHRDLIDITLKPGSNNCTVLTGTLHDTYTGSRLVTKLRH</sequence>
<dbReference type="EMBL" id="JARXVC010000017">
    <property type="protein sequence ID" value="MDH6283910.1"/>
    <property type="molecule type" value="Genomic_DNA"/>
</dbReference>
<accession>A0ABT6MJ29</accession>
<keyword evidence="3" id="KW-1185">Reference proteome</keyword>
<evidence type="ECO:0000313" key="3">
    <source>
        <dbReference type="Proteomes" id="UP001160334"/>
    </source>
</evidence>